<dbReference type="SUPFAM" id="SSF52402">
    <property type="entry name" value="Adenine nucleotide alpha hydrolases-like"/>
    <property type="match status" value="1"/>
</dbReference>
<dbReference type="Gene3D" id="3.40.50.620">
    <property type="entry name" value="HUPs"/>
    <property type="match status" value="1"/>
</dbReference>
<feature type="domain" description="UspA" evidence="3">
    <location>
        <begin position="51"/>
        <end position="182"/>
    </location>
</feature>
<dbReference type="CDD" id="cd00293">
    <property type="entry name" value="USP-like"/>
    <property type="match status" value="1"/>
</dbReference>
<feature type="transmembrane region" description="Helical" evidence="2">
    <location>
        <begin position="12"/>
        <end position="30"/>
    </location>
</feature>
<accession>A0A537LY81</accession>
<evidence type="ECO:0000313" key="5">
    <source>
        <dbReference type="Proteomes" id="UP000320393"/>
    </source>
</evidence>
<feature type="region of interest" description="Disordered" evidence="1">
    <location>
        <begin position="193"/>
        <end position="216"/>
    </location>
</feature>
<dbReference type="InterPro" id="IPR006016">
    <property type="entry name" value="UspA"/>
</dbReference>
<keyword evidence="2" id="KW-1133">Transmembrane helix</keyword>
<protein>
    <submittedName>
        <fullName evidence="4">Universal stress protein</fullName>
    </submittedName>
</protein>
<feature type="compositionally biased region" description="Low complexity" evidence="1">
    <location>
        <begin position="193"/>
        <end position="205"/>
    </location>
</feature>
<keyword evidence="2" id="KW-0812">Transmembrane</keyword>
<evidence type="ECO:0000256" key="2">
    <source>
        <dbReference type="SAM" id="Phobius"/>
    </source>
</evidence>
<gene>
    <name evidence="4" type="ORF">E6H02_05845</name>
</gene>
<evidence type="ECO:0000256" key="1">
    <source>
        <dbReference type="SAM" id="MobiDB-lite"/>
    </source>
</evidence>
<keyword evidence="2" id="KW-0472">Membrane</keyword>
<dbReference type="InterPro" id="IPR014729">
    <property type="entry name" value="Rossmann-like_a/b/a_fold"/>
</dbReference>
<sequence>MSGPLHPSLLGSLLAAAFAIPMATLLIWMLRLPRPVPQEVARAVRSVGAVQTILVPILEHYYSERAVELASRLGQMQKATILIGYVVEVPRTLPLGVPLPQVEEQASHFLAQAKTICSMHALQAQVELIRVREVGEGIARVARDRGVDLIVLGISPGERLSEGSAARTAESLLRHAPCEVIIDRLAETSIGADASEAPAGAAGAGLPRKEAPRRPV</sequence>
<dbReference type="AlphaFoldDB" id="A0A537LY81"/>
<evidence type="ECO:0000313" key="4">
    <source>
        <dbReference type="EMBL" id="TMJ12577.1"/>
    </source>
</evidence>
<feature type="compositionally biased region" description="Basic and acidic residues" evidence="1">
    <location>
        <begin position="207"/>
        <end position="216"/>
    </location>
</feature>
<proteinExistence type="predicted"/>
<organism evidence="4 5">
    <name type="scientific">Candidatus Segetimicrobium genomatis</name>
    <dbReference type="NCBI Taxonomy" id="2569760"/>
    <lineage>
        <taxon>Bacteria</taxon>
        <taxon>Bacillati</taxon>
        <taxon>Candidatus Sysuimicrobiota</taxon>
        <taxon>Candidatus Sysuimicrobiia</taxon>
        <taxon>Candidatus Sysuimicrobiales</taxon>
        <taxon>Candidatus Segetimicrobiaceae</taxon>
        <taxon>Candidatus Segetimicrobium</taxon>
    </lineage>
</organism>
<comment type="caution">
    <text evidence="4">The sequence shown here is derived from an EMBL/GenBank/DDBJ whole genome shotgun (WGS) entry which is preliminary data.</text>
</comment>
<dbReference type="Proteomes" id="UP000320393">
    <property type="component" value="Unassembled WGS sequence"/>
</dbReference>
<dbReference type="Pfam" id="PF00582">
    <property type="entry name" value="Usp"/>
    <property type="match status" value="1"/>
</dbReference>
<reference evidence="4 5" key="1">
    <citation type="journal article" date="2019" name="Nat. Microbiol.">
        <title>Mediterranean grassland soil C-N compound turnover is dependent on rainfall and depth, and is mediated by genomically divergent microorganisms.</title>
        <authorList>
            <person name="Diamond S."/>
            <person name="Andeer P.F."/>
            <person name="Li Z."/>
            <person name="Crits-Christoph A."/>
            <person name="Burstein D."/>
            <person name="Anantharaman K."/>
            <person name="Lane K.R."/>
            <person name="Thomas B.C."/>
            <person name="Pan C."/>
            <person name="Northen T.R."/>
            <person name="Banfield J.F."/>
        </authorList>
    </citation>
    <scope>NUCLEOTIDE SEQUENCE [LARGE SCALE GENOMIC DNA]</scope>
    <source>
        <strain evidence="4">NP_5</strain>
    </source>
</reference>
<name>A0A537LY81_9BACT</name>
<evidence type="ECO:0000259" key="3">
    <source>
        <dbReference type="Pfam" id="PF00582"/>
    </source>
</evidence>
<dbReference type="EMBL" id="VBAM01000181">
    <property type="protein sequence ID" value="TMJ12577.1"/>
    <property type="molecule type" value="Genomic_DNA"/>
</dbReference>